<evidence type="ECO:0000256" key="4">
    <source>
        <dbReference type="ARBA" id="ARBA00022801"/>
    </source>
</evidence>
<feature type="transmembrane region" description="Helical" evidence="7">
    <location>
        <begin position="234"/>
        <end position="251"/>
    </location>
</feature>
<dbReference type="Gene3D" id="1.20.1540.10">
    <property type="entry name" value="Rhomboid-like"/>
    <property type="match status" value="1"/>
</dbReference>
<evidence type="ECO:0000256" key="7">
    <source>
        <dbReference type="SAM" id="Phobius"/>
    </source>
</evidence>
<evidence type="ECO:0000256" key="6">
    <source>
        <dbReference type="ARBA" id="ARBA00023136"/>
    </source>
</evidence>
<dbReference type="InterPro" id="IPR035952">
    <property type="entry name" value="Rhomboid-like_sf"/>
</dbReference>
<proteinExistence type="inferred from homology"/>
<dbReference type="Pfam" id="PF01694">
    <property type="entry name" value="Rhomboid"/>
    <property type="match status" value="1"/>
</dbReference>
<dbReference type="EMBL" id="FOXR01000022">
    <property type="protein sequence ID" value="SFQ27360.1"/>
    <property type="molecule type" value="Genomic_DNA"/>
</dbReference>
<dbReference type="AlphaFoldDB" id="A0A1I5X5Y2"/>
<comment type="subcellular location">
    <subcellularLocation>
        <location evidence="1">Membrane</location>
        <topology evidence="1">Multi-pass membrane protein</topology>
    </subcellularLocation>
</comment>
<keyword evidence="4" id="KW-0378">Hydrolase</keyword>
<dbReference type="InterPro" id="IPR050925">
    <property type="entry name" value="Rhomboid_protease_S54"/>
</dbReference>
<feature type="transmembrane region" description="Helical" evidence="7">
    <location>
        <begin position="206"/>
        <end position="225"/>
    </location>
</feature>
<dbReference type="STRING" id="937334.SAMN05444406_12223"/>
<gene>
    <name evidence="9" type="ORF">SAMN05444406_12223</name>
</gene>
<dbReference type="OrthoDB" id="9813074at2"/>
<keyword evidence="6 7" id="KW-0472">Membrane</keyword>
<dbReference type="Proteomes" id="UP000198577">
    <property type="component" value="Unassembled WGS sequence"/>
</dbReference>
<feature type="domain" description="Peptidase S54 rhomboid" evidence="8">
    <location>
        <begin position="89"/>
        <end position="220"/>
    </location>
</feature>
<organism evidence="9 10">
    <name type="scientific">Caldicoprobacter faecalis</name>
    <dbReference type="NCBI Taxonomy" id="937334"/>
    <lineage>
        <taxon>Bacteria</taxon>
        <taxon>Bacillati</taxon>
        <taxon>Bacillota</taxon>
        <taxon>Clostridia</taxon>
        <taxon>Caldicoprobacterales</taxon>
        <taxon>Caldicoprobacteraceae</taxon>
        <taxon>Caldicoprobacter</taxon>
    </lineage>
</organism>
<sequence length="308" mass="34967">MRYEWDRDPDIIEGEYEVIDEWDAGGTHDSWENADIRLDPSPPYVTYTILGLNVAVWLVMSFIGTVFDISLNHQLLYFGAKVNELIAEGEYWRLFTAMFLHVGVMHLLFNSYALYVYGPIVEKLYGKIRFVIIYVLSGLMGSLFSYLFSPNPAAGASGAIFGLMGSLLYFRKRRRNTFQRAFGPGLFIIIGINLLFGFIQPGIDNWGHIGGLIGGFLAANAVGLYRERRLSDKAVVWALIVIIFALGLWIGQRKYGKRVMYIDNGYCVPRYEASFYGEGYMPYDNCPSYIDLRTIAAFRGGNFFDIGR</sequence>
<protein>
    <submittedName>
        <fullName evidence="9">Rhomboid protease GluP</fullName>
    </submittedName>
</protein>
<keyword evidence="3 7" id="KW-0812">Transmembrane</keyword>
<reference evidence="9 10" key="1">
    <citation type="submission" date="2016-10" db="EMBL/GenBank/DDBJ databases">
        <authorList>
            <person name="de Groot N.N."/>
        </authorList>
    </citation>
    <scope>NUCLEOTIDE SEQUENCE [LARGE SCALE GENOMIC DNA]</scope>
    <source>
        <strain evidence="9 10">DSM 20678</strain>
    </source>
</reference>
<dbReference type="GO" id="GO:0006508">
    <property type="term" value="P:proteolysis"/>
    <property type="evidence" value="ECO:0007669"/>
    <property type="project" value="UniProtKB-KW"/>
</dbReference>
<dbReference type="RefSeq" id="WP_025747749.1">
    <property type="nucleotide sequence ID" value="NZ_FOXR01000022.1"/>
</dbReference>
<evidence type="ECO:0000256" key="5">
    <source>
        <dbReference type="ARBA" id="ARBA00022989"/>
    </source>
</evidence>
<evidence type="ECO:0000313" key="10">
    <source>
        <dbReference type="Proteomes" id="UP000198577"/>
    </source>
</evidence>
<feature type="transmembrane region" description="Helical" evidence="7">
    <location>
        <begin position="182"/>
        <end position="200"/>
    </location>
</feature>
<dbReference type="GO" id="GO:0004252">
    <property type="term" value="F:serine-type endopeptidase activity"/>
    <property type="evidence" value="ECO:0007669"/>
    <property type="project" value="InterPro"/>
</dbReference>
<dbReference type="GO" id="GO:0016020">
    <property type="term" value="C:membrane"/>
    <property type="evidence" value="ECO:0007669"/>
    <property type="project" value="UniProtKB-SubCell"/>
</dbReference>
<dbReference type="PANTHER" id="PTHR43731:SF14">
    <property type="entry name" value="PRESENILIN-ASSOCIATED RHOMBOID-LIKE PROTEIN, MITOCHONDRIAL"/>
    <property type="match status" value="1"/>
</dbReference>
<feature type="transmembrane region" description="Helical" evidence="7">
    <location>
        <begin position="44"/>
        <end position="71"/>
    </location>
</feature>
<evidence type="ECO:0000259" key="8">
    <source>
        <dbReference type="Pfam" id="PF01694"/>
    </source>
</evidence>
<accession>A0A1I5X5Y2</accession>
<dbReference type="PANTHER" id="PTHR43731">
    <property type="entry name" value="RHOMBOID PROTEASE"/>
    <property type="match status" value="1"/>
</dbReference>
<name>A0A1I5X5Y2_9FIRM</name>
<evidence type="ECO:0000313" key="9">
    <source>
        <dbReference type="EMBL" id="SFQ27360.1"/>
    </source>
</evidence>
<feature type="transmembrane region" description="Helical" evidence="7">
    <location>
        <begin position="153"/>
        <end position="170"/>
    </location>
</feature>
<dbReference type="InterPro" id="IPR022764">
    <property type="entry name" value="Peptidase_S54_rhomboid_dom"/>
</dbReference>
<feature type="transmembrane region" description="Helical" evidence="7">
    <location>
        <begin position="91"/>
        <end position="116"/>
    </location>
</feature>
<keyword evidence="9" id="KW-0645">Protease</keyword>
<comment type="similarity">
    <text evidence="2">Belongs to the peptidase S54 family.</text>
</comment>
<evidence type="ECO:0000256" key="2">
    <source>
        <dbReference type="ARBA" id="ARBA00009045"/>
    </source>
</evidence>
<keyword evidence="10" id="KW-1185">Reference proteome</keyword>
<evidence type="ECO:0000256" key="1">
    <source>
        <dbReference type="ARBA" id="ARBA00004141"/>
    </source>
</evidence>
<keyword evidence="5 7" id="KW-1133">Transmembrane helix</keyword>
<feature type="transmembrane region" description="Helical" evidence="7">
    <location>
        <begin position="128"/>
        <end position="147"/>
    </location>
</feature>
<evidence type="ECO:0000256" key="3">
    <source>
        <dbReference type="ARBA" id="ARBA00022692"/>
    </source>
</evidence>
<dbReference type="SUPFAM" id="SSF144091">
    <property type="entry name" value="Rhomboid-like"/>
    <property type="match status" value="1"/>
</dbReference>